<dbReference type="AlphaFoldDB" id="A0A9W4TV76"/>
<keyword evidence="1" id="KW-1133">Transmembrane helix</keyword>
<dbReference type="OrthoDB" id="4073665at2759"/>
<evidence type="ECO:0000313" key="2">
    <source>
        <dbReference type="EMBL" id="CAI5758015.1"/>
    </source>
</evidence>
<reference evidence="2" key="1">
    <citation type="submission" date="2022-12" db="EMBL/GenBank/DDBJ databases">
        <authorList>
            <person name="Brejova B."/>
        </authorList>
    </citation>
    <scope>NUCLEOTIDE SEQUENCE</scope>
</reference>
<protein>
    <recommendedName>
        <fullName evidence="4">Transmembrane protein</fullName>
    </recommendedName>
</protein>
<evidence type="ECO:0000313" key="3">
    <source>
        <dbReference type="Proteomes" id="UP001152885"/>
    </source>
</evidence>
<feature type="transmembrane region" description="Helical" evidence="1">
    <location>
        <begin position="48"/>
        <end position="67"/>
    </location>
</feature>
<gene>
    <name evidence="2" type="ORF">CANVERA_P2527</name>
</gene>
<dbReference type="Proteomes" id="UP001152885">
    <property type="component" value="Unassembled WGS sequence"/>
</dbReference>
<accession>A0A9W4TV76</accession>
<name>A0A9W4TV76_9ASCO</name>
<dbReference type="EMBL" id="CANTUO010000002">
    <property type="protein sequence ID" value="CAI5758015.1"/>
    <property type="molecule type" value="Genomic_DNA"/>
</dbReference>
<evidence type="ECO:0000256" key="1">
    <source>
        <dbReference type="SAM" id="Phobius"/>
    </source>
</evidence>
<organism evidence="2 3">
    <name type="scientific">Candida verbasci</name>
    <dbReference type="NCBI Taxonomy" id="1227364"/>
    <lineage>
        <taxon>Eukaryota</taxon>
        <taxon>Fungi</taxon>
        <taxon>Dikarya</taxon>
        <taxon>Ascomycota</taxon>
        <taxon>Saccharomycotina</taxon>
        <taxon>Pichiomycetes</taxon>
        <taxon>Debaryomycetaceae</taxon>
        <taxon>Candida/Lodderomyces clade</taxon>
        <taxon>Candida</taxon>
    </lineage>
</organism>
<evidence type="ECO:0008006" key="4">
    <source>
        <dbReference type="Google" id="ProtNLM"/>
    </source>
</evidence>
<sequence length="106" mass="12715">MFTRLRLSKQSNILRRFQSTTTKVETAGFNNKYNFNLNPPPVHEYWNFYNSSVLFMFIPLFLSVGYLTKYMVTNLDYNFTAFRQFSENDKSPLREITFGEQQQKKE</sequence>
<keyword evidence="1" id="KW-0472">Membrane</keyword>
<keyword evidence="1" id="KW-0812">Transmembrane</keyword>
<comment type="caution">
    <text evidence="2">The sequence shown here is derived from an EMBL/GenBank/DDBJ whole genome shotgun (WGS) entry which is preliminary data.</text>
</comment>
<keyword evidence="3" id="KW-1185">Reference proteome</keyword>
<proteinExistence type="predicted"/>